<proteinExistence type="predicted"/>
<organism evidence="1 2">
    <name type="scientific">Knipowitschia caucasica</name>
    <name type="common">Caucasian dwarf goby</name>
    <name type="synonym">Pomatoschistus caucasicus</name>
    <dbReference type="NCBI Taxonomy" id="637954"/>
    <lineage>
        <taxon>Eukaryota</taxon>
        <taxon>Metazoa</taxon>
        <taxon>Chordata</taxon>
        <taxon>Craniata</taxon>
        <taxon>Vertebrata</taxon>
        <taxon>Euteleostomi</taxon>
        <taxon>Actinopterygii</taxon>
        <taxon>Neopterygii</taxon>
        <taxon>Teleostei</taxon>
        <taxon>Neoteleostei</taxon>
        <taxon>Acanthomorphata</taxon>
        <taxon>Gobiaria</taxon>
        <taxon>Gobiiformes</taxon>
        <taxon>Gobioidei</taxon>
        <taxon>Gobiidae</taxon>
        <taxon>Gobiinae</taxon>
        <taxon>Knipowitschia</taxon>
    </lineage>
</organism>
<keyword evidence="2" id="KW-1185">Reference proteome</keyword>
<accession>A0AAV2JXA6</accession>
<gene>
    <name evidence="1" type="ORF">KC01_LOCUS12796</name>
</gene>
<sequence>MRGESEIVVDRKWRRYPQHTTKCRCFYLPSPGVCFFAIRRAKQTDHNSHCHIGPMQPLAVIKKGHRRAREKTEKAIPRCERV</sequence>
<evidence type="ECO:0000313" key="2">
    <source>
        <dbReference type="Proteomes" id="UP001497482"/>
    </source>
</evidence>
<dbReference type="AlphaFoldDB" id="A0AAV2JXA6"/>
<protein>
    <submittedName>
        <fullName evidence="1">Uncharacterized protein</fullName>
    </submittedName>
</protein>
<reference evidence="1 2" key="1">
    <citation type="submission" date="2024-04" db="EMBL/GenBank/DDBJ databases">
        <authorList>
            <person name="Waldvogel A.-M."/>
            <person name="Schoenle A."/>
        </authorList>
    </citation>
    <scope>NUCLEOTIDE SEQUENCE [LARGE SCALE GENOMIC DNA]</scope>
</reference>
<dbReference type="Proteomes" id="UP001497482">
    <property type="component" value="Chromosome 15"/>
</dbReference>
<dbReference type="EMBL" id="OZ035837">
    <property type="protein sequence ID" value="CAL1582122.1"/>
    <property type="molecule type" value="Genomic_DNA"/>
</dbReference>
<name>A0AAV2JXA6_KNICA</name>
<evidence type="ECO:0000313" key="1">
    <source>
        <dbReference type="EMBL" id="CAL1582122.1"/>
    </source>
</evidence>